<reference evidence="2" key="2">
    <citation type="submission" date="2020-08" db="EMBL/GenBank/DDBJ databases">
        <title>Plant Genome Project.</title>
        <authorList>
            <person name="Zhang R.-G."/>
        </authorList>
    </citation>
    <scope>NUCLEOTIDE SEQUENCE</scope>
    <source>
        <strain evidence="2">Huo1</strain>
        <tissue evidence="2">Leaf</tissue>
    </source>
</reference>
<evidence type="ECO:0000313" key="3">
    <source>
        <dbReference type="Proteomes" id="UP000298416"/>
    </source>
</evidence>
<dbReference type="EMBL" id="PNBA02000005">
    <property type="protein sequence ID" value="KAG6425208.1"/>
    <property type="molecule type" value="Genomic_DNA"/>
</dbReference>
<feature type="transmembrane region" description="Helical" evidence="1">
    <location>
        <begin position="244"/>
        <end position="264"/>
    </location>
</feature>
<keyword evidence="3" id="KW-1185">Reference proteome</keyword>
<dbReference type="Proteomes" id="UP000298416">
    <property type="component" value="Unassembled WGS sequence"/>
</dbReference>
<keyword evidence="1" id="KW-0472">Membrane</keyword>
<dbReference type="Pfam" id="PF03350">
    <property type="entry name" value="UPF0114"/>
    <property type="match status" value="1"/>
</dbReference>
<sequence length="273" mass="30272">MASTRLLRLSKPLGFTHHETLVSNSGDVSSRRPKTFMCLNISPASAGERKAAPVKAAGCSSIYAVVSELRTEKRMDLELLFRYVADAFSYWRKFVLQQRSWGLHIQMFLEKAIVDCRFFALLAIGGSLICSLLCFLEGCFLVIGSYFHALLRMSEQAQVVHQLIEAIDMFIMGTAMLVFAMALYIMFVGSPDSALSKNFELKKWMGRGSAMEAKSKIGHAVMLILQVQVLDKFRTIGVSSGMDLACFAGAIFLSSAAIFILSRISDPAHLHKH</sequence>
<proteinExistence type="predicted"/>
<comment type="caution">
    <text evidence="2">The sequence shown here is derived from an EMBL/GenBank/DDBJ whole genome shotgun (WGS) entry which is preliminary data.</text>
</comment>
<dbReference type="PANTHER" id="PTHR31721">
    <property type="entry name" value="OS06G0710300 PROTEIN"/>
    <property type="match status" value="1"/>
</dbReference>
<evidence type="ECO:0000256" key="1">
    <source>
        <dbReference type="SAM" id="Phobius"/>
    </source>
</evidence>
<organism evidence="2">
    <name type="scientific">Salvia splendens</name>
    <name type="common">Scarlet sage</name>
    <dbReference type="NCBI Taxonomy" id="180675"/>
    <lineage>
        <taxon>Eukaryota</taxon>
        <taxon>Viridiplantae</taxon>
        <taxon>Streptophyta</taxon>
        <taxon>Embryophyta</taxon>
        <taxon>Tracheophyta</taxon>
        <taxon>Spermatophyta</taxon>
        <taxon>Magnoliopsida</taxon>
        <taxon>eudicotyledons</taxon>
        <taxon>Gunneridae</taxon>
        <taxon>Pentapetalae</taxon>
        <taxon>asterids</taxon>
        <taxon>lamiids</taxon>
        <taxon>Lamiales</taxon>
        <taxon>Lamiaceae</taxon>
        <taxon>Nepetoideae</taxon>
        <taxon>Mentheae</taxon>
        <taxon>Salviinae</taxon>
        <taxon>Salvia</taxon>
        <taxon>Salvia subgen. Calosphace</taxon>
        <taxon>core Calosphace</taxon>
    </lineage>
</organism>
<protein>
    <submittedName>
        <fullName evidence="2">Uncharacterized protein</fullName>
    </submittedName>
</protein>
<evidence type="ECO:0000313" key="2">
    <source>
        <dbReference type="EMBL" id="KAG6425208.1"/>
    </source>
</evidence>
<dbReference type="InterPro" id="IPR005134">
    <property type="entry name" value="UPF0114"/>
</dbReference>
<gene>
    <name evidence="2" type="ORF">SASPL_115634</name>
</gene>
<name>A0A8X8Y8E6_SALSN</name>
<keyword evidence="1" id="KW-1133">Transmembrane helix</keyword>
<dbReference type="AlphaFoldDB" id="A0A8X8Y8E6"/>
<keyword evidence="1" id="KW-0812">Transmembrane</keyword>
<dbReference type="PANTHER" id="PTHR31721:SF3">
    <property type="entry name" value="EXPRESSED PROTEIN"/>
    <property type="match status" value="1"/>
</dbReference>
<feature type="transmembrane region" description="Helical" evidence="1">
    <location>
        <begin position="167"/>
        <end position="187"/>
    </location>
</feature>
<reference evidence="2" key="1">
    <citation type="submission" date="2018-01" db="EMBL/GenBank/DDBJ databases">
        <authorList>
            <person name="Mao J.F."/>
        </authorList>
    </citation>
    <scope>NUCLEOTIDE SEQUENCE</scope>
    <source>
        <strain evidence="2">Huo1</strain>
        <tissue evidence="2">Leaf</tissue>
    </source>
</reference>
<feature type="transmembrane region" description="Helical" evidence="1">
    <location>
        <begin position="118"/>
        <end position="147"/>
    </location>
</feature>
<accession>A0A8X8Y8E6</accession>